<dbReference type="Pfam" id="PF04203">
    <property type="entry name" value="Sortase"/>
    <property type="match status" value="1"/>
</dbReference>
<dbReference type="GeneID" id="69064624"/>
<dbReference type="STRING" id="742742.HMPREF9452_01816"/>
<comment type="caution">
    <text evidence="5">The sequence shown here is derived from an EMBL/GenBank/DDBJ whole genome shotgun (WGS) entry which is preliminary data.</text>
</comment>
<feature type="transmembrane region" description="Helical" evidence="4">
    <location>
        <begin position="266"/>
        <end position="287"/>
    </location>
</feature>
<dbReference type="HOGENOM" id="CLU_531810_0_0_11"/>
<dbReference type="InterPro" id="IPR005754">
    <property type="entry name" value="Sortase"/>
</dbReference>
<feature type="region of interest" description="Disordered" evidence="3">
    <location>
        <begin position="18"/>
        <end position="168"/>
    </location>
</feature>
<evidence type="ECO:0000313" key="6">
    <source>
        <dbReference type="Proteomes" id="UP000004830"/>
    </source>
</evidence>
<feature type="active site" description="Acyl-thioester intermediate" evidence="2">
    <location>
        <position position="488"/>
    </location>
</feature>
<evidence type="ECO:0000256" key="3">
    <source>
        <dbReference type="SAM" id="MobiDB-lite"/>
    </source>
</evidence>
<feature type="compositionally biased region" description="Low complexity" evidence="3">
    <location>
        <begin position="36"/>
        <end position="55"/>
    </location>
</feature>
<evidence type="ECO:0000256" key="1">
    <source>
        <dbReference type="ARBA" id="ARBA00022801"/>
    </source>
</evidence>
<evidence type="ECO:0000313" key="5">
    <source>
        <dbReference type="EMBL" id="EGX69525.1"/>
    </source>
</evidence>
<protein>
    <recommendedName>
        <fullName evidence="7">Sortase</fullName>
    </recommendedName>
</protein>
<keyword evidence="4" id="KW-1133">Transmembrane helix</keyword>
<keyword evidence="4" id="KW-0472">Membrane</keyword>
<gene>
    <name evidence="5" type="ORF">HMPREF9452_01816</name>
</gene>
<name>G1WK99_9ACTN</name>
<dbReference type="InterPro" id="IPR009835">
    <property type="entry name" value="SrtB"/>
</dbReference>
<accession>G1WK99</accession>
<dbReference type="CDD" id="cd05826">
    <property type="entry name" value="Sortase_B"/>
    <property type="match status" value="1"/>
</dbReference>
<reference evidence="5 6" key="1">
    <citation type="submission" date="2011-06" db="EMBL/GenBank/DDBJ databases">
        <title>The Genome Sequence of Collinsella tanakaei YIT 12063.</title>
        <authorList>
            <consortium name="The Broad Institute Genome Sequencing Platform"/>
            <person name="Earl A."/>
            <person name="Ward D."/>
            <person name="Feldgarden M."/>
            <person name="Gevers D."/>
            <person name="Morotomi M."/>
            <person name="Young S.K."/>
            <person name="Zeng Q."/>
            <person name="Gargeya S."/>
            <person name="Fitzgerald M."/>
            <person name="Haas B."/>
            <person name="Abouelleil A."/>
            <person name="Alvarado L."/>
            <person name="Arachchi H.M."/>
            <person name="Berlin A."/>
            <person name="Brown A."/>
            <person name="Chapman S.B."/>
            <person name="Chen Z."/>
            <person name="Dunbar C."/>
            <person name="Freedman E."/>
            <person name="Gearin G."/>
            <person name="Gellesch M."/>
            <person name="Goldberg J."/>
            <person name="Griggs A."/>
            <person name="Gujja S."/>
            <person name="Heiman D."/>
            <person name="Howarth C."/>
            <person name="Larson L."/>
            <person name="Lui A."/>
            <person name="MacDonald P.J.P."/>
            <person name="Mehta T."/>
            <person name="Montmayeur A."/>
            <person name="Murphy C."/>
            <person name="Neiman D."/>
            <person name="Pearson M."/>
            <person name="Priest M."/>
            <person name="Roberts A."/>
            <person name="Saif S."/>
            <person name="Shea T."/>
            <person name="Shenoy N."/>
            <person name="Sisk P."/>
            <person name="Stolte C."/>
            <person name="Sykes S."/>
            <person name="Wortman J."/>
            <person name="Nusbaum C."/>
            <person name="Birren B."/>
        </authorList>
    </citation>
    <scope>NUCLEOTIDE SEQUENCE [LARGE SCALE GENOMIC DNA]</scope>
    <source>
        <strain evidence="5 6">YIT 12063</strain>
    </source>
</reference>
<keyword evidence="6" id="KW-1185">Reference proteome</keyword>
<feature type="compositionally biased region" description="Low complexity" evidence="3">
    <location>
        <begin position="106"/>
        <end position="124"/>
    </location>
</feature>
<feature type="active site" description="Proton donor/acceptor" evidence="2">
    <location>
        <position position="391"/>
    </location>
</feature>
<dbReference type="PATRIC" id="fig|742742.3.peg.1803"/>
<feature type="compositionally biased region" description="Low complexity" evidence="3">
    <location>
        <begin position="18"/>
        <end position="29"/>
    </location>
</feature>
<keyword evidence="4" id="KW-0812">Transmembrane</keyword>
<feature type="region of interest" description="Disordered" evidence="3">
    <location>
        <begin position="215"/>
        <end position="258"/>
    </location>
</feature>
<evidence type="ECO:0008006" key="7">
    <source>
        <dbReference type="Google" id="ProtNLM"/>
    </source>
</evidence>
<dbReference type="Gene3D" id="2.40.260.10">
    <property type="entry name" value="Sortase"/>
    <property type="match status" value="1"/>
</dbReference>
<evidence type="ECO:0000256" key="4">
    <source>
        <dbReference type="SAM" id="Phobius"/>
    </source>
</evidence>
<dbReference type="RefSeq" id="WP_009141850.1">
    <property type="nucleotide sequence ID" value="NZ_JH126472.1"/>
</dbReference>
<dbReference type="InterPro" id="IPR023365">
    <property type="entry name" value="Sortase_dom-sf"/>
</dbReference>
<dbReference type="AlphaFoldDB" id="G1WK99"/>
<evidence type="ECO:0000256" key="2">
    <source>
        <dbReference type="PIRSR" id="PIRSR605754-1"/>
    </source>
</evidence>
<organism evidence="5 6">
    <name type="scientific">Collinsella tanakaei YIT 12063</name>
    <dbReference type="NCBI Taxonomy" id="742742"/>
    <lineage>
        <taxon>Bacteria</taxon>
        <taxon>Bacillati</taxon>
        <taxon>Actinomycetota</taxon>
        <taxon>Coriobacteriia</taxon>
        <taxon>Coriobacteriales</taxon>
        <taxon>Coriobacteriaceae</taxon>
        <taxon>Collinsella</taxon>
    </lineage>
</organism>
<dbReference type="eggNOG" id="COG4509">
    <property type="taxonomic scope" value="Bacteria"/>
</dbReference>
<dbReference type="SUPFAM" id="SSF63817">
    <property type="entry name" value="Sortase"/>
    <property type="match status" value="1"/>
</dbReference>
<keyword evidence="1" id="KW-0378">Hydrolase</keyword>
<dbReference type="GO" id="GO:0016787">
    <property type="term" value="F:hydrolase activity"/>
    <property type="evidence" value="ECO:0007669"/>
    <property type="project" value="UniProtKB-KW"/>
</dbReference>
<sequence>MAENNQRDVDRLVADLSVSSTRSSRVRMVPAGGHFAQGDGAAAPAPATVGGAAAGRRFRQRTAMDEEEPRPAGARFADSRPAGARFASAHVDEGCADEGQSQIAHPAGSRSSSSSGAFGPVSSRVPAVPKHGAPEKPDAASVTTAAIDISDSHAATEPLSHGSEVLAAPKPADTAEFTAAATAAAATRSQVPAAQPSARALGGAATLASGATPLAPAYSKRSSSHAPAVKGARRQEKRGAKGAANNGVADGRSSSKKKAPRSWRDVLPVVLIAVGVVLLLVAAFIFVRAQLGYRDAQATYDQLETYVVTDTAGDDLPSVDFDELEAINPDVVGWIYVPGTPINYPVVQTTDNTTYLRKLFDGTPNGSGTVFMDCDDTAPGGIDQQTTLYGHHTQDGKMFRAIDYALDQDKFDQIDAVYYMTREATYVCRPLMDCLVEDTFTDARIATFEDEGAFSSYLTTMRGMAKAVAEDVDERQASAENVLTLVTCSGEIIPRTTRAAMVCTIEKRIDRL</sequence>
<dbReference type="EMBL" id="ADLS01000023">
    <property type="protein sequence ID" value="EGX69525.1"/>
    <property type="molecule type" value="Genomic_DNA"/>
</dbReference>
<proteinExistence type="predicted"/>
<dbReference type="Proteomes" id="UP000004830">
    <property type="component" value="Unassembled WGS sequence"/>
</dbReference>